<dbReference type="AlphaFoldDB" id="A0A6A2Z1E9"/>
<dbReference type="GO" id="GO:0005634">
    <property type="term" value="C:nucleus"/>
    <property type="evidence" value="ECO:0007669"/>
    <property type="project" value="TreeGrafter"/>
</dbReference>
<evidence type="ECO:0000259" key="1">
    <source>
        <dbReference type="Pfam" id="PF14767"/>
    </source>
</evidence>
<dbReference type="EMBL" id="VEPZ02001233">
    <property type="protein sequence ID" value="KAE8685279.1"/>
    <property type="molecule type" value="Genomic_DNA"/>
</dbReference>
<accession>A0A6A2Z1E9</accession>
<comment type="caution">
    <text evidence="2">The sequence shown here is derived from an EMBL/GenBank/DDBJ whole genome shotgun (WGS) entry which is preliminary data.</text>
</comment>
<organism evidence="2 3">
    <name type="scientific">Hibiscus syriacus</name>
    <name type="common">Rose of Sharon</name>
    <dbReference type="NCBI Taxonomy" id="106335"/>
    <lineage>
        <taxon>Eukaryota</taxon>
        <taxon>Viridiplantae</taxon>
        <taxon>Streptophyta</taxon>
        <taxon>Embryophyta</taxon>
        <taxon>Tracheophyta</taxon>
        <taxon>Spermatophyta</taxon>
        <taxon>Magnoliopsida</taxon>
        <taxon>eudicotyledons</taxon>
        <taxon>Gunneridae</taxon>
        <taxon>Pentapetalae</taxon>
        <taxon>rosids</taxon>
        <taxon>malvids</taxon>
        <taxon>Malvales</taxon>
        <taxon>Malvaceae</taxon>
        <taxon>Malvoideae</taxon>
        <taxon>Hibiscus</taxon>
    </lineage>
</organism>
<name>A0A6A2Z1E9_HIBSY</name>
<gene>
    <name evidence="2" type="ORF">F3Y22_tig00111099pilonHSYRG00129</name>
</gene>
<reference evidence="2" key="1">
    <citation type="submission" date="2019-09" db="EMBL/GenBank/DDBJ databases">
        <title>Draft genome information of white flower Hibiscus syriacus.</title>
        <authorList>
            <person name="Kim Y.-M."/>
        </authorList>
    </citation>
    <scope>NUCLEOTIDE SEQUENCE [LARGE SCALE GENOMIC DNA]</scope>
    <source>
        <strain evidence="2">YM2019G1</strain>
    </source>
</reference>
<feature type="domain" description="RPA-interacting protein central" evidence="1">
    <location>
        <begin position="3"/>
        <end position="95"/>
    </location>
</feature>
<evidence type="ECO:0000313" key="2">
    <source>
        <dbReference type="EMBL" id="KAE8685279.1"/>
    </source>
</evidence>
<dbReference type="Proteomes" id="UP000436088">
    <property type="component" value="Unassembled WGS sequence"/>
</dbReference>
<dbReference type="GO" id="GO:0006606">
    <property type="term" value="P:protein import into nucleus"/>
    <property type="evidence" value="ECO:0007669"/>
    <property type="project" value="TreeGrafter"/>
</dbReference>
<proteinExistence type="predicted"/>
<keyword evidence="3" id="KW-1185">Reference proteome</keyword>
<dbReference type="Pfam" id="PF14767">
    <property type="entry name" value="RPA_interact_M"/>
    <property type="match status" value="1"/>
</dbReference>
<protein>
    <submittedName>
        <fullName evidence="2">Chaperone DnaJ-domain superfamily protein, putative isoform 1</fullName>
    </submittedName>
</protein>
<sequence length="106" mass="12360">MKSAFHDIVSDELKKIKDSSMSDSLGRSNSVPEASDELWEYNGLQDAYQGECEEILLELQRVFYEDLRREPEGKEPKQGIETWKVEQDEYLASAVYEHMQLNEQVQ</sequence>
<evidence type="ECO:0000313" key="3">
    <source>
        <dbReference type="Proteomes" id="UP000436088"/>
    </source>
</evidence>
<dbReference type="PANTHER" id="PTHR31742">
    <property type="entry name" value="RPA-INTERACTING PROTEIN RPAIN"/>
    <property type="match status" value="1"/>
</dbReference>
<dbReference type="InterPro" id="IPR028156">
    <property type="entry name" value="RIP"/>
</dbReference>
<dbReference type="PANTHER" id="PTHR31742:SF1">
    <property type="entry name" value="RPA-INTERACTING PROTEIN"/>
    <property type="match status" value="1"/>
</dbReference>
<dbReference type="InterPro" id="IPR028155">
    <property type="entry name" value="RPA_interact_central"/>
</dbReference>